<dbReference type="AlphaFoldDB" id="X1S2S1"/>
<sequence length="366" mass="43449">MTIEVATEFYSELRGDPPSEEEIVSDRDFEWIKYYKPMPVSFGFEIEQLDTDICEQLRFTYPWHYDGSGPYETPLPPSVYPGRRIKGFIDTCRNTPGCTWTWKSEISHPRAPERKAGCGSHIHFRPRQDVDYISAQWVEAWTSAFNTLVETVPLMLPMFCYGIEDQQVFTFRREALYWANIVKRRVSNATTMRFLDLSYIGHPYDAVAWNRKIVEKPLTIEMRLNETHPAIAYELSILLNRIIRKCYERGFISPKLADRNRVIDDIVRNTARSIERNENLYTLLEMVEDIRFMRGREIPMLDRGYPNYLELFKDILRNYGHPYPPMARVCRLFLHEGEPWRNPKALWNTFVPYGEFRWDQEKIPSR</sequence>
<proteinExistence type="predicted"/>
<evidence type="ECO:0000313" key="1">
    <source>
        <dbReference type="EMBL" id="GAI87347.1"/>
    </source>
</evidence>
<organism evidence="1">
    <name type="scientific">marine sediment metagenome</name>
    <dbReference type="NCBI Taxonomy" id="412755"/>
    <lineage>
        <taxon>unclassified sequences</taxon>
        <taxon>metagenomes</taxon>
        <taxon>ecological metagenomes</taxon>
    </lineage>
</organism>
<protein>
    <submittedName>
        <fullName evidence="1">Uncharacterized protein</fullName>
    </submittedName>
</protein>
<accession>X1S2S1</accession>
<dbReference type="EMBL" id="BARW01006242">
    <property type="protein sequence ID" value="GAI87347.1"/>
    <property type="molecule type" value="Genomic_DNA"/>
</dbReference>
<reference evidence="1" key="1">
    <citation type="journal article" date="2014" name="Front. Microbiol.">
        <title>High frequency of phylogenetically diverse reductive dehalogenase-homologous genes in deep subseafloor sedimentary metagenomes.</title>
        <authorList>
            <person name="Kawai M."/>
            <person name="Futagami T."/>
            <person name="Toyoda A."/>
            <person name="Takaki Y."/>
            <person name="Nishi S."/>
            <person name="Hori S."/>
            <person name="Arai W."/>
            <person name="Tsubouchi T."/>
            <person name="Morono Y."/>
            <person name="Uchiyama I."/>
            <person name="Ito T."/>
            <person name="Fujiyama A."/>
            <person name="Inagaki F."/>
            <person name="Takami H."/>
        </authorList>
    </citation>
    <scope>NUCLEOTIDE SEQUENCE</scope>
    <source>
        <strain evidence="1">Expedition CK06-06</strain>
    </source>
</reference>
<name>X1S2S1_9ZZZZ</name>
<comment type="caution">
    <text evidence="1">The sequence shown here is derived from an EMBL/GenBank/DDBJ whole genome shotgun (WGS) entry which is preliminary data.</text>
</comment>
<gene>
    <name evidence="1" type="ORF">S12H4_13099</name>
</gene>